<proteinExistence type="predicted"/>
<organism evidence="1">
    <name type="scientific">viral metagenome</name>
    <dbReference type="NCBI Taxonomy" id="1070528"/>
    <lineage>
        <taxon>unclassified sequences</taxon>
        <taxon>metagenomes</taxon>
        <taxon>organismal metagenomes</taxon>
    </lineage>
</organism>
<accession>A0A6C0AJE7</accession>
<reference evidence="1" key="1">
    <citation type="journal article" date="2020" name="Nature">
        <title>Giant virus diversity and host interactions through global metagenomics.</title>
        <authorList>
            <person name="Schulz F."/>
            <person name="Roux S."/>
            <person name="Paez-Espino D."/>
            <person name="Jungbluth S."/>
            <person name="Walsh D.A."/>
            <person name="Denef V.J."/>
            <person name="McMahon K.D."/>
            <person name="Konstantinidis K.T."/>
            <person name="Eloe-Fadrosh E.A."/>
            <person name="Kyrpides N.C."/>
            <person name="Woyke T."/>
        </authorList>
    </citation>
    <scope>NUCLEOTIDE SEQUENCE</scope>
    <source>
        <strain evidence="1">GVMAG-S-1035375-24</strain>
    </source>
</reference>
<protein>
    <submittedName>
        <fullName evidence="1">Uncharacterized protein</fullName>
    </submittedName>
</protein>
<dbReference type="EMBL" id="MN740664">
    <property type="protein sequence ID" value="QHS79924.1"/>
    <property type="molecule type" value="Genomic_DNA"/>
</dbReference>
<name>A0A6C0AJE7_9ZZZZ</name>
<evidence type="ECO:0000313" key="1">
    <source>
        <dbReference type="EMBL" id="QHS79924.1"/>
    </source>
</evidence>
<sequence length="485" mass="51272">MNFDRNGVLVTTSRPRPVLRKAYRTITVDSRDRDPTKYVRVNGGAASSDPGDYVVYFPRPFQKVTRIRLMNAALLGVQPSDTYIMMGIEGLNRIDECASGADRSGYVDSAFAKILNDRPVVATGAAYTFSTIVNVGNRIFTALNAPTSIFPTSVGLGNFTVAASNANGVTATYTSTNSVTPIPVGSSVNFAGFTSNSGYPNAAGYNGNFNVLSSTSNTITVFNPTIGGSGTSATAVNFNLTSAFTLTVSNATTTTPTFTFTFPHYISIGETLTFSNVGTTPANLTGVVTSVPSSTSLVLGVTTSFTGTITPTSNSTMIVNNLQYAYSTTITTSFVTGQYLAISGLSNAGANVTTQILQASPSTGTTGAFETLNVNSGPITINNASGQAVVSQAIYYNDMSYAPNITTYNPPIGTLDRMHITLRRHLPLSSVSATNPMTAPITFGPAENTFTFEIEYIDNVFEDVSSFETRLDNADYTPKFQGNTA</sequence>
<dbReference type="AlphaFoldDB" id="A0A6C0AJE7"/>